<feature type="domain" description="F-box" evidence="3">
    <location>
        <begin position="212"/>
        <end position="262"/>
    </location>
</feature>
<evidence type="ECO:0000256" key="1">
    <source>
        <dbReference type="ARBA" id="ARBA00022786"/>
    </source>
</evidence>
<keyword evidence="5" id="KW-1185">Reference proteome</keyword>
<comment type="caution">
    <text evidence="4">The sequence shown here is derived from an EMBL/GenBank/DDBJ whole genome shotgun (WGS) entry which is preliminary data.</text>
</comment>
<dbReference type="Pfam" id="PF12937">
    <property type="entry name" value="F-box-like"/>
    <property type="match status" value="1"/>
</dbReference>
<dbReference type="OrthoDB" id="2117972at2759"/>
<dbReference type="InterPro" id="IPR036047">
    <property type="entry name" value="F-box-like_dom_sf"/>
</dbReference>
<dbReference type="AlphaFoldDB" id="A0A9P8L245"/>
<dbReference type="Gene3D" id="1.20.1280.50">
    <property type="match status" value="1"/>
</dbReference>
<evidence type="ECO:0000313" key="5">
    <source>
        <dbReference type="Proteomes" id="UP000698800"/>
    </source>
</evidence>
<dbReference type="Pfam" id="PF19270">
    <property type="entry name" value="FBO_C"/>
    <property type="match status" value="1"/>
</dbReference>
<dbReference type="Proteomes" id="UP000698800">
    <property type="component" value="Unassembled WGS sequence"/>
</dbReference>
<evidence type="ECO:0000313" key="4">
    <source>
        <dbReference type="EMBL" id="KAH0536914.1"/>
    </source>
</evidence>
<dbReference type="EMBL" id="JAGHQL010000173">
    <property type="protein sequence ID" value="KAH0536914.1"/>
    <property type="molecule type" value="Genomic_DNA"/>
</dbReference>
<dbReference type="SUPFAM" id="SSF81383">
    <property type="entry name" value="F-box domain"/>
    <property type="match status" value="1"/>
</dbReference>
<dbReference type="InterPro" id="IPR001810">
    <property type="entry name" value="F-box_dom"/>
</dbReference>
<feature type="compositionally biased region" description="Polar residues" evidence="2">
    <location>
        <begin position="34"/>
        <end position="46"/>
    </location>
</feature>
<evidence type="ECO:0000259" key="3">
    <source>
        <dbReference type="PROSITE" id="PS50181"/>
    </source>
</evidence>
<feature type="compositionally biased region" description="Basic and acidic residues" evidence="2">
    <location>
        <begin position="9"/>
        <end position="28"/>
    </location>
</feature>
<dbReference type="GO" id="GO:0019005">
    <property type="term" value="C:SCF ubiquitin ligase complex"/>
    <property type="evidence" value="ECO:0007669"/>
    <property type="project" value="TreeGrafter"/>
</dbReference>
<dbReference type="InterPro" id="IPR045464">
    <property type="entry name" value="Hrt3/FBXO9_C"/>
</dbReference>
<dbReference type="GO" id="GO:0031146">
    <property type="term" value="P:SCF-dependent proteasomal ubiquitin-dependent protein catabolic process"/>
    <property type="evidence" value="ECO:0007669"/>
    <property type="project" value="TreeGrafter"/>
</dbReference>
<protein>
    <recommendedName>
        <fullName evidence="3">F-box domain-containing protein</fullName>
    </recommendedName>
</protein>
<gene>
    <name evidence="4" type="ORF">FGG08_006252</name>
</gene>
<dbReference type="PROSITE" id="PS50181">
    <property type="entry name" value="FBOX"/>
    <property type="match status" value="1"/>
</dbReference>
<sequence length="527" mass="58095">MEDTNPELESFREQWRREVTARSSKDRVSLTAEGASSSPTPKSSANRALEPPLAPIPGRKDDDEVEDIVLKTYHDLEDKDSPFRLGSDGASGSLPIGLHHGNTSIGGIPSSALEHYEKAVEKESQGSLGESLSLYRKAYRMDASVDKTYKNKHFPSSFHPKSSNPQVSNKIPNAASHTLQGFQSSTAQLIADFANLSINPAPPPTEGSPPLACPIATLPSEILVEVLLYSAIADVASFMRLAQVCRRFAYLVATEERVWKRVCCGAEFGFGAMHYDYRCSILGEPLPDGNGEDGGCLLSNLLSDEPSTIKPPRPDISATMLSLLHTTYASSWRLMFQTRPRIRFGGIYISTVNYVRSGTSSANQVSWNTPVHIVTYYRYLRFFRDGTVLSLLTVAEPADVVHYLTKDNISLHSTGAASALPSAVVKDTLLGRWRLSGPASSNSNGDEELEGDVHIETEGVGEKGKYFYKLHLSIRSASLASNSKKPKGNKLVWKGFWSYNRLTDDWAEFGLRNDRAFFWSRVRSYGL</sequence>
<dbReference type="PANTHER" id="PTHR12874">
    <property type="entry name" value="F-BOX ONLY PROTEIN 48-RELATED"/>
    <property type="match status" value="1"/>
</dbReference>
<proteinExistence type="predicted"/>
<name>A0A9P8L245_9PEZI</name>
<dbReference type="PANTHER" id="PTHR12874:SF9">
    <property type="entry name" value="F-BOX ONLY PROTEIN 48"/>
    <property type="match status" value="1"/>
</dbReference>
<dbReference type="GO" id="GO:0005737">
    <property type="term" value="C:cytoplasm"/>
    <property type="evidence" value="ECO:0007669"/>
    <property type="project" value="TreeGrafter"/>
</dbReference>
<evidence type="ECO:0000256" key="2">
    <source>
        <dbReference type="SAM" id="MobiDB-lite"/>
    </source>
</evidence>
<keyword evidence="1" id="KW-0833">Ubl conjugation pathway</keyword>
<feature type="region of interest" description="Disordered" evidence="2">
    <location>
        <begin position="1"/>
        <end position="64"/>
    </location>
</feature>
<reference evidence="4" key="1">
    <citation type="submission" date="2021-03" db="EMBL/GenBank/DDBJ databases">
        <title>Comparative genomics and phylogenomic investigation of the class Geoglossomycetes provide insights into ecological specialization and systematics.</title>
        <authorList>
            <person name="Melie T."/>
            <person name="Pirro S."/>
            <person name="Miller A.N."/>
            <person name="Quandt A."/>
        </authorList>
    </citation>
    <scope>NUCLEOTIDE SEQUENCE</scope>
    <source>
        <strain evidence="4">GBOQ0MN5Z8</strain>
    </source>
</reference>
<organism evidence="4 5">
    <name type="scientific">Glutinoglossum americanum</name>
    <dbReference type="NCBI Taxonomy" id="1670608"/>
    <lineage>
        <taxon>Eukaryota</taxon>
        <taxon>Fungi</taxon>
        <taxon>Dikarya</taxon>
        <taxon>Ascomycota</taxon>
        <taxon>Pezizomycotina</taxon>
        <taxon>Geoglossomycetes</taxon>
        <taxon>Geoglossales</taxon>
        <taxon>Geoglossaceae</taxon>
        <taxon>Glutinoglossum</taxon>
    </lineage>
</organism>
<accession>A0A9P8L245</accession>